<evidence type="ECO:0000256" key="2">
    <source>
        <dbReference type="ARBA" id="ARBA00023125"/>
    </source>
</evidence>
<dbReference type="SUPFAM" id="SSF48498">
    <property type="entry name" value="Tetracyclin repressor-like, C-terminal domain"/>
    <property type="match status" value="1"/>
</dbReference>
<organism evidence="7 8">
    <name type="scientific">Roseibium polysiphoniae</name>
    <dbReference type="NCBI Taxonomy" id="2571221"/>
    <lineage>
        <taxon>Bacteria</taxon>
        <taxon>Pseudomonadati</taxon>
        <taxon>Pseudomonadota</taxon>
        <taxon>Alphaproteobacteria</taxon>
        <taxon>Hyphomicrobiales</taxon>
        <taxon>Stappiaceae</taxon>
        <taxon>Roseibium</taxon>
    </lineage>
</organism>
<keyword evidence="1" id="KW-0805">Transcription regulation</keyword>
<feature type="domain" description="HTH tetR-type" evidence="6">
    <location>
        <begin position="19"/>
        <end position="79"/>
    </location>
</feature>
<dbReference type="SUPFAM" id="SSF46689">
    <property type="entry name" value="Homeodomain-like"/>
    <property type="match status" value="1"/>
</dbReference>
<reference evidence="7" key="2">
    <citation type="journal article" date="2021" name="Microorganisms">
        <title>Bacterial Dimethylsulfoniopropionate Biosynthesis in the East China Sea.</title>
        <authorList>
            <person name="Liu J."/>
            <person name="Zhang Y."/>
            <person name="Liu J."/>
            <person name="Zhong H."/>
            <person name="Williams B.T."/>
            <person name="Zheng Y."/>
            <person name="Curson A.R.J."/>
            <person name="Sun C."/>
            <person name="Sun H."/>
            <person name="Song D."/>
            <person name="Wagner Mackenzie B."/>
            <person name="Bermejo Martinez A."/>
            <person name="Todd J.D."/>
            <person name="Zhang X.H."/>
        </authorList>
    </citation>
    <scope>NUCLEOTIDE SEQUENCE</scope>
    <source>
        <strain evidence="7">AESS21</strain>
    </source>
</reference>
<feature type="region of interest" description="Disordered" evidence="5">
    <location>
        <begin position="194"/>
        <end position="216"/>
    </location>
</feature>
<evidence type="ECO:0000256" key="3">
    <source>
        <dbReference type="ARBA" id="ARBA00023163"/>
    </source>
</evidence>
<dbReference type="GO" id="GO:0003700">
    <property type="term" value="F:DNA-binding transcription factor activity"/>
    <property type="evidence" value="ECO:0007669"/>
    <property type="project" value="TreeGrafter"/>
</dbReference>
<dbReference type="PRINTS" id="PR00455">
    <property type="entry name" value="HTHTETR"/>
</dbReference>
<evidence type="ECO:0000259" key="6">
    <source>
        <dbReference type="PROSITE" id="PS50977"/>
    </source>
</evidence>
<evidence type="ECO:0000256" key="4">
    <source>
        <dbReference type="PROSITE-ProRule" id="PRU00335"/>
    </source>
</evidence>
<accession>A0A944CAX3</accession>
<dbReference type="Proteomes" id="UP000705379">
    <property type="component" value="Unassembled WGS sequence"/>
</dbReference>
<evidence type="ECO:0000313" key="8">
    <source>
        <dbReference type="Proteomes" id="UP000705379"/>
    </source>
</evidence>
<dbReference type="EMBL" id="QTKU01000001">
    <property type="protein sequence ID" value="MBS8259905.1"/>
    <property type="molecule type" value="Genomic_DNA"/>
</dbReference>
<feature type="DNA-binding region" description="H-T-H motif" evidence="4">
    <location>
        <begin position="42"/>
        <end position="61"/>
    </location>
</feature>
<dbReference type="AlphaFoldDB" id="A0A944CAX3"/>
<dbReference type="RefSeq" id="WP_213215476.1">
    <property type="nucleotide sequence ID" value="NZ_QTKU01000001.1"/>
</dbReference>
<gene>
    <name evidence="7" type="ORF">DYI23_06710</name>
</gene>
<dbReference type="Pfam" id="PF16859">
    <property type="entry name" value="TetR_C_11"/>
    <property type="match status" value="1"/>
</dbReference>
<keyword evidence="3" id="KW-0804">Transcription</keyword>
<dbReference type="Gene3D" id="1.10.357.10">
    <property type="entry name" value="Tetracycline Repressor, domain 2"/>
    <property type="match status" value="1"/>
</dbReference>
<dbReference type="InterPro" id="IPR036271">
    <property type="entry name" value="Tet_transcr_reg_TetR-rel_C_sf"/>
</dbReference>
<proteinExistence type="predicted"/>
<sequence>MTGSSPSYPSAASGRPQAERVTAALLDAALLTLAEEGFEAATVAQLAARARTSKQAVYRRWPDKASLIAASLCSALTKVGPPAPRRGSVAQDLRLYLTDLVQALQATPLGRAVKSVSALKNQPQLAAVLQEAEDARRLALRQIFIATPFEADMETRIDLLLGLVYFKLHVRDQPISPGDIEAAIHLVLGLTAPKSPDVNPRPETANAPDRAPVPFP</sequence>
<dbReference type="PANTHER" id="PTHR30055:SF148">
    <property type="entry name" value="TETR-FAMILY TRANSCRIPTIONAL REGULATOR"/>
    <property type="match status" value="1"/>
</dbReference>
<evidence type="ECO:0000313" key="7">
    <source>
        <dbReference type="EMBL" id="MBS8259905.1"/>
    </source>
</evidence>
<evidence type="ECO:0000256" key="1">
    <source>
        <dbReference type="ARBA" id="ARBA00023015"/>
    </source>
</evidence>
<reference evidence="7" key="1">
    <citation type="submission" date="2018-08" db="EMBL/GenBank/DDBJ databases">
        <authorList>
            <person name="Jin W."/>
            <person name="Wang H."/>
            <person name="Yang Y."/>
            <person name="Li M."/>
            <person name="Liu J."/>
        </authorList>
    </citation>
    <scope>NUCLEOTIDE SEQUENCE</scope>
    <source>
        <strain evidence="7">AESS21</strain>
    </source>
</reference>
<protein>
    <submittedName>
        <fullName evidence="7">TetR/AcrR family transcriptional regulator</fullName>
    </submittedName>
</protein>
<keyword evidence="2 4" id="KW-0238">DNA-binding</keyword>
<dbReference type="PANTHER" id="PTHR30055">
    <property type="entry name" value="HTH-TYPE TRANSCRIPTIONAL REGULATOR RUTR"/>
    <property type="match status" value="1"/>
</dbReference>
<comment type="caution">
    <text evidence="7">The sequence shown here is derived from an EMBL/GenBank/DDBJ whole genome shotgun (WGS) entry which is preliminary data.</text>
</comment>
<evidence type="ECO:0000256" key="5">
    <source>
        <dbReference type="SAM" id="MobiDB-lite"/>
    </source>
</evidence>
<dbReference type="InterPro" id="IPR050109">
    <property type="entry name" value="HTH-type_TetR-like_transc_reg"/>
</dbReference>
<dbReference type="PROSITE" id="PS50977">
    <property type="entry name" value="HTH_TETR_2"/>
    <property type="match status" value="1"/>
</dbReference>
<dbReference type="Pfam" id="PF00440">
    <property type="entry name" value="TetR_N"/>
    <property type="match status" value="1"/>
</dbReference>
<dbReference type="GO" id="GO:0000976">
    <property type="term" value="F:transcription cis-regulatory region binding"/>
    <property type="evidence" value="ECO:0007669"/>
    <property type="project" value="TreeGrafter"/>
</dbReference>
<name>A0A944CAX3_9HYPH</name>
<dbReference type="InterPro" id="IPR009057">
    <property type="entry name" value="Homeodomain-like_sf"/>
</dbReference>
<dbReference type="InterPro" id="IPR011075">
    <property type="entry name" value="TetR_C"/>
</dbReference>
<dbReference type="InterPro" id="IPR001647">
    <property type="entry name" value="HTH_TetR"/>
</dbReference>